<dbReference type="CDD" id="cd00268">
    <property type="entry name" value="DEADc"/>
    <property type="match status" value="1"/>
</dbReference>
<dbReference type="GO" id="GO:0004386">
    <property type="term" value="F:helicase activity"/>
    <property type="evidence" value="ECO:0007669"/>
    <property type="project" value="UniProtKB-KW"/>
</dbReference>
<dbReference type="Gene3D" id="3.40.50.300">
    <property type="entry name" value="P-loop containing nucleotide triphosphate hydrolases"/>
    <property type="match status" value="2"/>
</dbReference>
<dbReference type="PANTHER" id="PTHR47959">
    <property type="entry name" value="ATP-DEPENDENT RNA HELICASE RHLE-RELATED"/>
    <property type="match status" value="1"/>
</dbReference>
<feature type="compositionally biased region" description="Basic and acidic residues" evidence="8">
    <location>
        <begin position="398"/>
        <end position="419"/>
    </location>
</feature>
<dbReference type="Pfam" id="PF00271">
    <property type="entry name" value="Helicase_C"/>
    <property type="match status" value="1"/>
</dbReference>
<evidence type="ECO:0000259" key="9">
    <source>
        <dbReference type="PROSITE" id="PS51192"/>
    </source>
</evidence>
<keyword evidence="4 7" id="KW-0067">ATP-binding</keyword>
<evidence type="ECO:0000256" key="8">
    <source>
        <dbReference type="SAM" id="MobiDB-lite"/>
    </source>
</evidence>
<keyword evidence="3 7" id="KW-0347">Helicase</keyword>
<feature type="domain" description="Helicase C-terminal" evidence="10">
    <location>
        <begin position="242"/>
        <end position="390"/>
    </location>
</feature>
<gene>
    <name evidence="12" type="ORF">RT717_24440</name>
</gene>
<evidence type="ECO:0000256" key="3">
    <source>
        <dbReference type="ARBA" id="ARBA00022806"/>
    </source>
</evidence>
<dbReference type="PROSITE" id="PS51192">
    <property type="entry name" value="HELICASE_ATP_BIND_1"/>
    <property type="match status" value="1"/>
</dbReference>
<evidence type="ECO:0000313" key="13">
    <source>
        <dbReference type="Proteomes" id="UP001302349"/>
    </source>
</evidence>
<dbReference type="RefSeq" id="WP_317488957.1">
    <property type="nucleotide sequence ID" value="NZ_CP136051.1"/>
</dbReference>
<evidence type="ECO:0000256" key="2">
    <source>
        <dbReference type="ARBA" id="ARBA00022801"/>
    </source>
</evidence>
<evidence type="ECO:0000259" key="10">
    <source>
        <dbReference type="PROSITE" id="PS51194"/>
    </source>
</evidence>
<dbReference type="InterPro" id="IPR001650">
    <property type="entry name" value="Helicase_C-like"/>
</dbReference>
<dbReference type="PROSITE" id="PS51194">
    <property type="entry name" value="HELICASE_CTER"/>
    <property type="match status" value="1"/>
</dbReference>
<proteinExistence type="inferred from homology"/>
<dbReference type="InterPro" id="IPR050079">
    <property type="entry name" value="DEAD_box_RNA_helicase"/>
</dbReference>
<dbReference type="CDD" id="cd18787">
    <property type="entry name" value="SF2_C_DEAD"/>
    <property type="match status" value="1"/>
</dbReference>
<comment type="similarity">
    <text evidence="5 7">Belongs to the DEAD box helicase family.</text>
</comment>
<feature type="compositionally biased region" description="Basic residues" evidence="8">
    <location>
        <begin position="420"/>
        <end position="441"/>
    </location>
</feature>
<dbReference type="PROSITE" id="PS00039">
    <property type="entry name" value="DEAD_ATP_HELICASE"/>
    <property type="match status" value="1"/>
</dbReference>
<accession>A0ABZ0IMH4</accession>
<dbReference type="InterPro" id="IPR027417">
    <property type="entry name" value="P-loop_NTPase"/>
</dbReference>
<organism evidence="12 13">
    <name type="scientific">Imperialibacter roseus</name>
    <dbReference type="NCBI Taxonomy" id="1324217"/>
    <lineage>
        <taxon>Bacteria</taxon>
        <taxon>Pseudomonadati</taxon>
        <taxon>Bacteroidota</taxon>
        <taxon>Cytophagia</taxon>
        <taxon>Cytophagales</taxon>
        <taxon>Flammeovirgaceae</taxon>
        <taxon>Imperialibacter</taxon>
    </lineage>
</organism>
<evidence type="ECO:0000256" key="6">
    <source>
        <dbReference type="PROSITE-ProRule" id="PRU00552"/>
    </source>
</evidence>
<dbReference type="Pfam" id="PF00270">
    <property type="entry name" value="DEAD"/>
    <property type="match status" value="1"/>
</dbReference>
<evidence type="ECO:0000313" key="12">
    <source>
        <dbReference type="EMBL" id="WOK06229.1"/>
    </source>
</evidence>
<feature type="domain" description="DEAD-box RNA helicase Q" evidence="11">
    <location>
        <begin position="12"/>
        <end position="40"/>
    </location>
</feature>
<dbReference type="InterPro" id="IPR014001">
    <property type="entry name" value="Helicase_ATP-bd"/>
</dbReference>
<dbReference type="PANTHER" id="PTHR47959:SF13">
    <property type="entry name" value="ATP-DEPENDENT RNA HELICASE RHLE"/>
    <property type="match status" value="1"/>
</dbReference>
<evidence type="ECO:0000256" key="5">
    <source>
        <dbReference type="ARBA" id="ARBA00038437"/>
    </source>
</evidence>
<name>A0ABZ0IMH4_9BACT</name>
<dbReference type="PROSITE" id="PS51195">
    <property type="entry name" value="Q_MOTIF"/>
    <property type="match status" value="1"/>
</dbReference>
<dbReference type="EC" id="3.6.4.-" evidence="12"/>
<dbReference type="Proteomes" id="UP001302349">
    <property type="component" value="Chromosome"/>
</dbReference>
<protein>
    <submittedName>
        <fullName evidence="12">DEAD/DEAH box helicase</fullName>
        <ecNumber evidence="12">3.6.4.-</ecNumber>
    </submittedName>
</protein>
<evidence type="ECO:0000256" key="1">
    <source>
        <dbReference type="ARBA" id="ARBA00022741"/>
    </source>
</evidence>
<dbReference type="InterPro" id="IPR014014">
    <property type="entry name" value="RNA_helicase_DEAD_Q_motif"/>
</dbReference>
<evidence type="ECO:0000256" key="4">
    <source>
        <dbReference type="ARBA" id="ARBA00022840"/>
    </source>
</evidence>
<dbReference type="SUPFAM" id="SSF52540">
    <property type="entry name" value="P-loop containing nucleoside triphosphate hydrolases"/>
    <property type="match status" value="2"/>
</dbReference>
<sequence length="441" mass="50370">MIDNKNFMEESAGFESFKLNKQLLNAIADLGYKSPTPIQAKAIPVANAGHDLFGIAQTGTGKTAAYLIPILLKIKYAQGNDPRALILAPTRELVMQIEENARKLATYTDLRVVGLYGGKGPKLQIEDLKKGVDLIVATPGRFTELYHAEAIHPRQIKTLVLDEADRMMDMGFMPQIRKILEVIPVKRQNMLFSATMPEKVVKLSEEFLEFPQTVEVAPQSSTLETIEQRVYLIPNFKTKIHMLNWFLHQTEAIDKVIIFTKTKDTANNLYKFIHRKINPSVKVIHGNKDQNARINAFEAFKAGDSKILVATDVSSRGLDVSMVSHVINFDVPVLYEDYVHRIGRTGRIYKAGSAWTFVNPAEEYHLRKIEELIRKQIPVHRLPKDLIIEETPFEEQQDMAREVDHQKRKDDPDFKGAFHDKKHPKGQFKKPVPKKNKRKKR</sequence>
<evidence type="ECO:0000259" key="11">
    <source>
        <dbReference type="PROSITE" id="PS51195"/>
    </source>
</evidence>
<reference evidence="12 13" key="1">
    <citation type="journal article" date="2023" name="Microbiol. Resour. Announc.">
        <title>Complete Genome Sequence of Imperialibacter roseus strain P4T.</title>
        <authorList>
            <person name="Tizabi D.R."/>
            <person name="Bachvaroff T."/>
            <person name="Hill R.T."/>
        </authorList>
    </citation>
    <scope>NUCLEOTIDE SEQUENCE [LARGE SCALE GENOMIC DNA]</scope>
    <source>
        <strain evidence="12 13">P4T</strain>
    </source>
</reference>
<dbReference type="EMBL" id="CP136051">
    <property type="protein sequence ID" value="WOK06229.1"/>
    <property type="molecule type" value="Genomic_DNA"/>
</dbReference>
<dbReference type="SMART" id="SM00490">
    <property type="entry name" value="HELICc"/>
    <property type="match status" value="1"/>
</dbReference>
<keyword evidence="1 7" id="KW-0547">Nucleotide-binding</keyword>
<dbReference type="InterPro" id="IPR011545">
    <property type="entry name" value="DEAD/DEAH_box_helicase_dom"/>
</dbReference>
<keyword evidence="2 7" id="KW-0378">Hydrolase</keyword>
<keyword evidence="13" id="KW-1185">Reference proteome</keyword>
<feature type="short sequence motif" description="Q motif" evidence="6">
    <location>
        <begin position="12"/>
        <end position="40"/>
    </location>
</feature>
<feature type="domain" description="Helicase ATP-binding" evidence="9">
    <location>
        <begin position="43"/>
        <end position="214"/>
    </location>
</feature>
<evidence type="ECO:0000256" key="7">
    <source>
        <dbReference type="RuleBase" id="RU000492"/>
    </source>
</evidence>
<dbReference type="InterPro" id="IPR044742">
    <property type="entry name" value="DEAD/DEAH_RhlB"/>
</dbReference>
<dbReference type="GO" id="GO:0016787">
    <property type="term" value="F:hydrolase activity"/>
    <property type="evidence" value="ECO:0007669"/>
    <property type="project" value="UniProtKB-KW"/>
</dbReference>
<dbReference type="SMART" id="SM00487">
    <property type="entry name" value="DEXDc"/>
    <property type="match status" value="1"/>
</dbReference>
<dbReference type="InterPro" id="IPR000629">
    <property type="entry name" value="RNA-helicase_DEAD-box_CS"/>
</dbReference>
<feature type="region of interest" description="Disordered" evidence="8">
    <location>
        <begin position="393"/>
        <end position="441"/>
    </location>
</feature>